<reference evidence="2 3" key="1">
    <citation type="submission" date="2014-02" db="EMBL/GenBank/DDBJ databases">
        <title>The small core and large imbalanced accessory genome model reveals a collaborative survival strategy of Sorangium cellulosum strains in nature.</title>
        <authorList>
            <person name="Han K."/>
            <person name="Peng R."/>
            <person name="Blom J."/>
            <person name="Li Y.-Z."/>
        </authorList>
    </citation>
    <scope>NUCLEOTIDE SEQUENCE [LARGE SCALE GENOMIC DNA]</scope>
    <source>
        <strain evidence="2 3">So0008-312</strain>
    </source>
</reference>
<name>A0A150QHJ8_SORCE</name>
<dbReference type="AlphaFoldDB" id="A0A150QHJ8"/>
<feature type="non-terminal residue" evidence="2">
    <location>
        <position position="61"/>
    </location>
</feature>
<evidence type="ECO:0000313" key="2">
    <source>
        <dbReference type="EMBL" id="KYF67459.1"/>
    </source>
</evidence>
<proteinExistence type="predicted"/>
<dbReference type="GO" id="GO:0031177">
    <property type="term" value="F:phosphopantetheine binding"/>
    <property type="evidence" value="ECO:0007669"/>
    <property type="project" value="TreeGrafter"/>
</dbReference>
<dbReference type="PANTHER" id="PTHR45527">
    <property type="entry name" value="NONRIBOSOMAL PEPTIDE SYNTHETASE"/>
    <property type="match status" value="1"/>
</dbReference>
<evidence type="ECO:0000259" key="1">
    <source>
        <dbReference type="Pfam" id="PF00501"/>
    </source>
</evidence>
<protein>
    <recommendedName>
        <fullName evidence="1">AMP-dependent synthetase/ligase domain-containing protein</fullName>
    </recommendedName>
</protein>
<dbReference type="Gene3D" id="3.40.50.980">
    <property type="match status" value="1"/>
</dbReference>
<organism evidence="2 3">
    <name type="scientific">Sorangium cellulosum</name>
    <name type="common">Polyangium cellulosum</name>
    <dbReference type="NCBI Taxonomy" id="56"/>
    <lineage>
        <taxon>Bacteria</taxon>
        <taxon>Pseudomonadati</taxon>
        <taxon>Myxococcota</taxon>
        <taxon>Polyangia</taxon>
        <taxon>Polyangiales</taxon>
        <taxon>Polyangiaceae</taxon>
        <taxon>Sorangium</taxon>
    </lineage>
</organism>
<dbReference type="GO" id="GO:0043041">
    <property type="term" value="P:amino acid activation for nonribosomal peptide biosynthetic process"/>
    <property type="evidence" value="ECO:0007669"/>
    <property type="project" value="TreeGrafter"/>
</dbReference>
<dbReference type="GO" id="GO:0044550">
    <property type="term" value="P:secondary metabolite biosynthetic process"/>
    <property type="evidence" value="ECO:0007669"/>
    <property type="project" value="TreeGrafter"/>
</dbReference>
<dbReference type="SUPFAM" id="SSF56801">
    <property type="entry name" value="Acetyl-CoA synthetase-like"/>
    <property type="match status" value="1"/>
</dbReference>
<dbReference type="InterPro" id="IPR000873">
    <property type="entry name" value="AMP-dep_synth/lig_dom"/>
</dbReference>
<comment type="caution">
    <text evidence="2">The sequence shown here is derived from an EMBL/GenBank/DDBJ whole genome shotgun (WGS) entry which is preliminary data.</text>
</comment>
<dbReference type="EMBL" id="JEMA01000649">
    <property type="protein sequence ID" value="KYF67459.1"/>
    <property type="molecule type" value="Genomic_DNA"/>
</dbReference>
<evidence type="ECO:0000313" key="3">
    <source>
        <dbReference type="Proteomes" id="UP000075260"/>
    </source>
</evidence>
<dbReference type="Proteomes" id="UP000075260">
    <property type="component" value="Unassembled WGS sequence"/>
</dbReference>
<accession>A0A150QHJ8</accession>
<dbReference type="GO" id="GO:0005829">
    <property type="term" value="C:cytosol"/>
    <property type="evidence" value="ECO:0007669"/>
    <property type="project" value="TreeGrafter"/>
</dbReference>
<dbReference type="RefSeq" id="WP_420895016.1">
    <property type="nucleotide sequence ID" value="NZ_JEMA01000649.1"/>
</dbReference>
<feature type="domain" description="AMP-dependent synthetase/ligase" evidence="1">
    <location>
        <begin position="2"/>
        <end position="61"/>
    </location>
</feature>
<dbReference type="Pfam" id="PF00501">
    <property type="entry name" value="AMP-binding"/>
    <property type="match status" value="1"/>
</dbReference>
<sequence>MVFEGQRLTYSELNERANQLAHHLRSLGVGPEVLVGLCVERSLELLIGIIAILKAGGAYVP</sequence>
<gene>
    <name evidence="2" type="ORF">BE15_18800</name>
</gene>
<dbReference type="PANTHER" id="PTHR45527:SF14">
    <property type="entry name" value="PLIPASTATIN SYNTHASE SUBUNIT B"/>
    <property type="match status" value="1"/>
</dbReference>